<feature type="DNA-binding region" description="H-T-H motif" evidence="2">
    <location>
        <begin position="60"/>
        <end position="79"/>
    </location>
</feature>
<proteinExistence type="predicted"/>
<accession>A0ABV0CYC2</accession>
<dbReference type="EMBL" id="JBDLBR010000002">
    <property type="protein sequence ID" value="MEN7536705.1"/>
    <property type="molecule type" value="Genomic_DNA"/>
</dbReference>
<reference evidence="4 5" key="1">
    <citation type="submission" date="2024-05" db="EMBL/GenBank/DDBJ databases">
        <authorList>
            <person name="Park S."/>
        </authorList>
    </citation>
    <scope>NUCLEOTIDE SEQUENCE [LARGE SCALE GENOMIC DNA]</scope>
    <source>
        <strain evidence="4 5">DGU5</strain>
    </source>
</reference>
<dbReference type="InterPro" id="IPR009057">
    <property type="entry name" value="Homeodomain-like_sf"/>
</dbReference>
<feature type="domain" description="HTH tetR-type" evidence="3">
    <location>
        <begin position="37"/>
        <end position="97"/>
    </location>
</feature>
<dbReference type="SUPFAM" id="SSF46689">
    <property type="entry name" value="Homeodomain-like"/>
    <property type="match status" value="1"/>
</dbReference>
<evidence type="ECO:0000313" key="5">
    <source>
        <dbReference type="Proteomes" id="UP001484535"/>
    </source>
</evidence>
<protein>
    <submittedName>
        <fullName evidence="4">TetR/AcrR family transcriptional regulator</fullName>
    </submittedName>
</protein>
<dbReference type="PROSITE" id="PS50977">
    <property type="entry name" value="HTH_TETR_2"/>
    <property type="match status" value="1"/>
</dbReference>
<evidence type="ECO:0000256" key="1">
    <source>
        <dbReference type="ARBA" id="ARBA00023125"/>
    </source>
</evidence>
<keyword evidence="1 2" id="KW-0238">DNA-binding</keyword>
<evidence type="ECO:0000313" key="4">
    <source>
        <dbReference type="EMBL" id="MEN7536705.1"/>
    </source>
</evidence>
<comment type="caution">
    <text evidence="4">The sequence shown here is derived from an EMBL/GenBank/DDBJ whole genome shotgun (WGS) entry which is preliminary data.</text>
</comment>
<organism evidence="4 5">
    <name type="scientific">Aurantiacibacter flavus</name>
    <dbReference type="NCBI Taxonomy" id="3145232"/>
    <lineage>
        <taxon>Bacteria</taxon>
        <taxon>Pseudomonadati</taxon>
        <taxon>Pseudomonadota</taxon>
        <taxon>Alphaproteobacteria</taxon>
        <taxon>Sphingomonadales</taxon>
        <taxon>Erythrobacteraceae</taxon>
        <taxon>Aurantiacibacter</taxon>
    </lineage>
</organism>
<dbReference type="PANTHER" id="PTHR30055">
    <property type="entry name" value="HTH-TYPE TRANSCRIPTIONAL REGULATOR RUTR"/>
    <property type="match status" value="1"/>
</dbReference>
<evidence type="ECO:0000259" key="3">
    <source>
        <dbReference type="PROSITE" id="PS50977"/>
    </source>
</evidence>
<dbReference type="Gene3D" id="1.10.357.10">
    <property type="entry name" value="Tetracycline Repressor, domain 2"/>
    <property type="match status" value="1"/>
</dbReference>
<gene>
    <name evidence="4" type="ORF">ABDJ38_05930</name>
</gene>
<dbReference type="InterPro" id="IPR050109">
    <property type="entry name" value="HTH-type_TetR-like_transc_reg"/>
</dbReference>
<dbReference type="Proteomes" id="UP001484535">
    <property type="component" value="Unassembled WGS sequence"/>
</dbReference>
<keyword evidence="5" id="KW-1185">Reference proteome</keyword>
<dbReference type="PANTHER" id="PTHR30055:SF146">
    <property type="entry name" value="HTH-TYPE TRANSCRIPTIONAL DUAL REGULATOR CECR"/>
    <property type="match status" value="1"/>
</dbReference>
<evidence type="ECO:0000256" key="2">
    <source>
        <dbReference type="PROSITE-ProRule" id="PRU00335"/>
    </source>
</evidence>
<name>A0ABV0CYC2_9SPHN</name>
<sequence length="232" mass="26239">MRLRIAMVYKSTMEISRLSADSAGALCVRPPVQKRGLRTHDRFMSAATQLARTKDFDDISIRELSDAAGCSIGSFYHRFGSKDVLFAALIYNMLEKRREGVDRTFAETATADLPEAMARGALANYREHAGLLRTAMRYHLAGKDIWKPIIAFGRYVSGRYFERLAAERQTPLSRDEISRLEFVFLWLHGHLTTSLAHAYSGTDLSEKQFEDETALYFVLAINHALHRSSVEG</sequence>
<dbReference type="Pfam" id="PF00440">
    <property type="entry name" value="TetR_N"/>
    <property type="match status" value="1"/>
</dbReference>
<dbReference type="InterPro" id="IPR001647">
    <property type="entry name" value="HTH_TetR"/>
</dbReference>